<evidence type="ECO:0000256" key="7">
    <source>
        <dbReference type="ARBA" id="ARBA00037565"/>
    </source>
</evidence>
<protein>
    <submittedName>
        <fullName evidence="11">Uncharacterized protein</fullName>
    </submittedName>
</protein>
<accession>A0A095EA66</accession>
<evidence type="ECO:0000313" key="12">
    <source>
        <dbReference type="Proteomes" id="UP000029445"/>
    </source>
</evidence>
<evidence type="ECO:0000256" key="3">
    <source>
        <dbReference type="ARBA" id="ARBA00022729"/>
    </source>
</evidence>
<name>A0A095EA66_CRYD2</name>
<dbReference type="EMBL" id="CP025762">
    <property type="protein sequence ID" value="KGB74453.1"/>
    <property type="molecule type" value="Genomic_DNA"/>
</dbReference>
<evidence type="ECO:0000256" key="4">
    <source>
        <dbReference type="ARBA" id="ARBA00022824"/>
    </source>
</evidence>
<feature type="transmembrane region" description="Helical" evidence="10">
    <location>
        <begin position="140"/>
        <end position="158"/>
    </location>
</feature>
<dbReference type="Pfam" id="PF03896">
    <property type="entry name" value="TRAP_alpha"/>
    <property type="match status" value="1"/>
</dbReference>
<dbReference type="AlphaFoldDB" id="A0A095EA66"/>
<keyword evidence="3" id="KW-0732">Signal</keyword>
<reference evidence="11 12" key="1">
    <citation type="journal article" date="2011" name="MBio">
        <title>Genome variation in Cryptococcus gattii, an emerging pathogen of immunocompetent hosts.</title>
        <authorList>
            <person name="D'Souza C.A."/>
            <person name="Kronstad J.W."/>
            <person name="Taylor G."/>
            <person name="Warren R."/>
            <person name="Yuen M."/>
            <person name="Hu G."/>
            <person name="Jung W.H."/>
            <person name="Sham A."/>
            <person name="Kidd S.E."/>
            <person name="Tangen K."/>
            <person name="Lee N."/>
            <person name="Zeilmaker T."/>
            <person name="Sawkins J."/>
            <person name="McVicker G."/>
            <person name="Shah S."/>
            <person name="Gnerre S."/>
            <person name="Griggs A."/>
            <person name="Zeng Q."/>
            <person name="Bartlett K."/>
            <person name="Li W."/>
            <person name="Wang X."/>
            <person name="Heitman J."/>
            <person name="Stajich J.E."/>
            <person name="Fraser J.A."/>
            <person name="Meyer W."/>
            <person name="Carter D."/>
            <person name="Schein J."/>
            <person name="Krzywinski M."/>
            <person name="Kwon-Chung K.J."/>
            <person name="Varma A."/>
            <person name="Wang J."/>
            <person name="Brunham R."/>
            <person name="Fyfe M."/>
            <person name="Ouellette B.F."/>
            <person name="Siddiqui A."/>
            <person name="Marra M."/>
            <person name="Jones S."/>
            <person name="Holt R."/>
            <person name="Birren B.W."/>
            <person name="Galagan J.E."/>
            <person name="Cuomo C.A."/>
        </authorList>
    </citation>
    <scope>NUCLEOTIDE SEQUENCE [LARGE SCALE GENOMIC DNA]</scope>
    <source>
        <strain evidence="11 12">R265</strain>
    </source>
</reference>
<evidence type="ECO:0000313" key="11">
    <source>
        <dbReference type="EMBL" id="KGB74453.1"/>
    </source>
</evidence>
<comment type="function">
    <text evidence="7">Is probably involved in a pathway contributing to genomic integrity.</text>
</comment>
<dbReference type="OrthoDB" id="1926781at2759"/>
<dbReference type="PANTHER" id="PTHR12924:SF0">
    <property type="entry name" value="TRANSLOCON-ASSOCIATED PROTEIN SUBUNIT ALPHA"/>
    <property type="match status" value="1"/>
</dbReference>
<evidence type="ECO:0000256" key="6">
    <source>
        <dbReference type="ARBA" id="ARBA00023136"/>
    </source>
</evidence>
<evidence type="ECO:0000256" key="2">
    <source>
        <dbReference type="ARBA" id="ARBA00022692"/>
    </source>
</evidence>
<dbReference type="STRING" id="294750.A0A095EA66"/>
<dbReference type="KEGG" id="cdeu:CNBG_0291"/>
<dbReference type="GO" id="GO:0005789">
    <property type="term" value="C:endoplasmic reticulum membrane"/>
    <property type="evidence" value="ECO:0007669"/>
    <property type="project" value="UniProtKB-SubCell"/>
</dbReference>
<dbReference type="OMA" id="YQEEWIP"/>
<keyword evidence="5 10" id="KW-1133">Transmembrane helix</keyword>
<feature type="region of interest" description="Disordered" evidence="9">
    <location>
        <begin position="213"/>
        <end position="250"/>
    </location>
</feature>
<keyword evidence="12" id="KW-1185">Reference proteome</keyword>
<evidence type="ECO:0000256" key="8">
    <source>
        <dbReference type="ARBA" id="ARBA00038311"/>
    </source>
</evidence>
<proteinExistence type="inferred from homology"/>
<comment type="similarity">
    <text evidence="8">Belongs to the IRC22 family.</text>
</comment>
<evidence type="ECO:0000256" key="10">
    <source>
        <dbReference type="SAM" id="Phobius"/>
    </source>
</evidence>
<keyword evidence="6 10" id="KW-0472">Membrane</keyword>
<reference evidence="11 12" key="2">
    <citation type="journal article" date="2018" name="Proc. Natl. Acad. Sci.">
        <title>RNAi is a critical determinant of centromere evolution in closely related fungi.</title>
        <authorList>
            <person name="Yadav V."/>
            <person name="Sun S."/>
            <person name="Billmyre R.B."/>
            <person name="Thimmappa B.C."/>
            <person name="Shea T."/>
            <person name="Lintner R."/>
            <person name="Bakkeren G."/>
            <person name="Cuomo C.A."/>
            <person name="Heitman J."/>
            <person name="Sanyal K."/>
        </authorList>
    </citation>
    <scope>NUCLEOTIDE SEQUENCE [LARGE SCALE GENOMIC DNA]</scope>
    <source>
        <strain evidence="11 12">R265</strain>
    </source>
</reference>
<organism evidence="11 12">
    <name type="scientific">Cryptococcus deuterogattii (strain R265)</name>
    <name type="common">Cryptococcus gattii VGII (strain R265)</name>
    <dbReference type="NCBI Taxonomy" id="294750"/>
    <lineage>
        <taxon>Eukaryota</taxon>
        <taxon>Fungi</taxon>
        <taxon>Dikarya</taxon>
        <taxon>Basidiomycota</taxon>
        <taxon>Agaricomycotina</taxon>
        <taxon>Tremellomycetes</taxon>
        <taxon>Tremellales</taxon>
        <taxon>Cryptococcaceae</taxon>
        <taxon>Cryptococcus</taxon>
        <taxon>Cryptococcus gattii species complex</taxon>
    </lineage>
</organism>
<keyword evidence="2 10" id="KW-0812">Transmembrane</keyword>
<keyword evidence="4" id="KW-0256">Endoplasmic reticulum</keyword>
<dbReference type="HOGENOM" id="CLU_068820_1_0_1"/>
<dbReference type="RefSeq" id="XP_062880450.1">
    <property type="nucleotide sequence ID" value="XM_063024380.1"/>
</dbReference>
<evidence type="ECO:0000256" key="9">
    <source>
        <dbReference type="SAM" id="MobiDB-lite"/>
    </source>
</evidence>
<dbReference type="GeneID" id="88176534"/>
<gene>
    <name evidence="11" type="ORF">CNBG_0291</name>
</gene>
<dbReference type="Proteomes" id="UP000029445">
    <property type="component" value="Chromosome 4"/>
</dbReference>
<dbReference type="InterPro" id="IPR005595">
    <property type="entry name" value="TRAP_alpha"/>
</dbReference>
<comment type="subcellular location">
    <subcellularLocation>
        <location evidence="1">Endoplasmic reticulum membrane</location>
        <topology evidence="1">Single-pass type I membrane protein</topology>
    </subcellularLocation>
</comment>
<evidence type="ECO:0000256" key="5">
    <source>
        <dbReference type="ARBA" id="ARBA00022989"/>
    </source>
</evidence>
<sequence>MGIFTHSAEDDVLVSASFPEANAFGNVVNGENNNILLHLINSGSKNYTLVSATASYHDPANHWALVKNATTLKYGVPLVSGANFSAPYHVYSEFRPQELGLTVTVNLAETGTKDLHSITAMNRTVSIVEAPGSWLDFQLIFLYLILGTALTLGGWWAYDSYFAPKSKGKGKKKSGLGPKKVQAVVPGKESVYPEVKPYEEEWIPEQLLKNKQNKLKKRNVDGASSAGEVTSGGETSGAEGKGKKRKGKKA</sequence>
<dbReference type="PANTHER" id="PTHR12924">
    <property type="entry name" value="TRANSLOCON-ASSOCIATED PROTEIN, ALPHA SUBUNIT"/>
    <property type="match status" value="1"/>
</dbReference>
<dbReference type="VEuPathDB" id="FungiDB:CNBG_0291"/>
<evidence type="ECO:0000256" key="1">
    <source>
        <dbReference type="ARBA" id="ARBA00004115"/>
    </source>
</evidence>